<dbReference type="STRING" id="75743.A0A401NUT7"/>
<sequence length="82" mass="9725">IKLTVLDVEKPLIRSEVDDIDFKLIKAERNLHWNSTGVWEYIQEMRNILHDLESRIQKSKNNVETMHLMMLVSIIMMVMSVI</sequence>
<protein>
    <submittedName>
        <fullName evidence="1">Uncharacterized protein</fullName>
    </submittedName>
</protein>
<accession>A0A401NUT7</accession>
<comment type="caution">
    <text evidence="1">The sequence shown here is derived from an EMBL/GenBank/DDBJ whole genome shotgun (WGS) entry which is preliminary data.</text>
</comment>
<evidence type="ECO:0000313" key="1">
    <source>
        <dbReference type="EMBL" id="GCB64614.1"/>
    </source>
</evidence>
<dbReference type="EMBL" id="BFAA01008077">
    <property type="protein sequence ID" value="GCB64614.1"/>
    <property type="molecule type" value="Genomic_DNA"/>
</dbReference>
<name>A0A401NUT7_SCYTO</name>
<gene>
    <name evidence="1" type="ORF">scyTo_0014794</name>
</gene>
<dbReference type="Proteomes" id="UP000288216">
    <property type="component" value="Unassembled WGS sequence"/>
</dbReference>
<dbReference type="OrthoDB" id="8912488at2759"/>
<keyword evidence="2" id="KW-1185">Reference proteome</keyword>
<feature type="non-terminal residue" evidence="1">
    <location>
        <position position="1"/>
    </location>
</feature>
<organism evidence="1 2">
    <name type="scientific">Scyliorhinus torazame</name>
    <name type="common">Cloudy catshark</name>
    <name type="synonym">Catulus torazame</name>
    <dbReference type="NCBI Taxonomy" id="75743"/>
    <lineage>
        <taxon>Eukaryota</taxon>
        <taxon>Metazoa</taxon>
        <taxon>Chordata</taxon>
        <taxon>Craniata</taxon>
        <taxon>Vertebrata</taxon>
        <taxon>Chondrichthyes</taxon>
        <taxon>Elasmobranchii</taxon>
        <taxon>Galeomorphii</taxon>
        <taxon>Galeoidea</taxon>
        <taxon>Carcharhiniformes</taxon>
        <taxon>Scyliorhinidae</taxon>
        <taxon>Scyliorhinus</taxon>
    </lineage>
</organism>
<dbReference type="AlphaFoldDB" id="A0A401NUT7"/>
<proteinExistence type="predicted"/>
<evidence type="ECO:0000313" key="2">
    <source>
        <dbReference type="Proteomes" id="UP000288216"/>
    </source>
</evidence>
<reference evidence="1 2" key="1">
    <citation type="journal article" date="2018" name="Nat. Ecol. Evol.">
        <title>Shark genomes provide insights into elasmobranch evolution and the origin of vertebrates.</title>
        <authorList>
            <person name="Hara Y"/>
            <person name="Yamaguchi K"/>
            <person name="Onimaru K"/>
            <person name="Kadota M"/>
            <person name="Koyanagi M"/>
            <person name="Keeley SD"/>
            <person name="Tatsumi K"/>
            <person name="Tanaka K"/>
            <person name="Motone F"/>
            <person name="Kageyama Y"/>
            <person name="Nozu R"/>
            <person name="Adachi N"/>
            <person name="Nishimura O"/>
            <person name="Nakagawa R"/>
            <person name="Tanegashima C"/>
            <person name="Kiyatake I"/>
            <person name="Matsumoto R"/>
            <person name="Murakumo K"/>
            <person name="Nishida K"/>
            <person name="Terakita A"/>
            <person name="Kuratani S"/>
            <person name="Sato K"/>
            <person name="Hyodo S Kuraku.S."/>
        </authorList>
    </citation>
    <scope>NUCLEOTIDE SEQUENCE [LARGE SCALE GENOMIC DNA]</scope>
</reference>